<dbReference type="SUPFAM" id="SSF54909">
    <property type="entry name" value="Dimeric alpha+beta barrel"/>
    <property type="match status" value="1"/>
</dbReference>
<accession>A0A1X6YRE4</accession>
<evidence type="ECO:0008006" key="3">
    <source>
        <dbReference type="Google" id="ProtNLM"/>
    </source>
</evidence>
<protein>
    <recommendedName>
        <fullName evidence="3">Antibiotic biosynthesis monooxygenase</fullName>
    </recommendedName>
</protein>
<keyword evidence="2" id="KW-1185">Reference proteome</keyword>
<gene>
    <name evidence="1" type="ORF">RUM8411_01135</name>
</gene>
<name>A0A1X6YRE4_9RHOB</name>
<dbReference type="Gene3D" id="3.30.70.100">
    <property type="match status" value="1"/>
</dbReference>
<dbReference type="InterPro" id="IPR011008">
    <property type="entry name" value="Dimeric_a/b-barrel"/>
</dbReference>
<evidence type="ECO:0000313" key="1">
    <source>
        <dbReference type="EMBL" id="SLN28711.1"/>
    </source>
</evidence>
<dbReference type="Proteomes" id="UP000193778">
    <property type="component" value="Unassembled WGS sequence"/>
</dbReference>
<dbReference type="AlphaFoldDB" id="A0A1X6YRE4"/>
<dbReference type="RefSeq" id="WP_085821702.1">
    <property type="nucleotide sequence ID" value="NZ_FWFP01000003.1"/>
</dbReference>
<evidence type="ECO:0000313" key="2">
    <source>
        <dbReference type="Proteomes" id="UP000193778"/>
    </source>
</evidence>
<sequence length="116" mass="13150">MTNDVHWVLKLDLNLDNKPEFEALMHEMVAATQQESGAKNYEWHLSDARVQIYERFASSEDAMIHMQNFGENFADRFLALLTPVQLDVYGPAKDDLRAALTPVGAVFHPQIGGFSR</sequence>
<proteinExistence type="predicted"/>
<organism evidence="1 2">
    <name type="scientific">Ruegeria meonggei</name>
    <dbReference type="NCBI Taxonomy" id="1446476"/>
    <lineage>
        <taxon>Bacteria</taxon>
        <taxon>Pseudomonadati</taxon>
        <taxon>Pseudomonadota</taxon>
        <taxon>Alphaproteobacteria</taxon>
        <taxon>Rhodobacterales</taxon>
        <taxon>Roseobacteraceae</taxon>
        <taxon>Ruegeria</taxon>
    </lineage>
</organism>
<dbReference type="OrthoDB" id="2082794at2"/>
<reference evidence="2" key="1">
    <citation type="submission" date="2017-03" db="EMBL/GenBank/DDBJ databases">
        <authorList>
            <person name="Rodrigo-Torres L."/>
            <person name="Arahal R.D."/>
            <person name="Lucena T."/>
        </authorList>
    </citation>
    <scope>NUCLEOTIDE SEQUENCE [LARGE SCALE GENOMIC DNA]</scope>
    <source>
        <strain evidence="2">CECT 8411</strain>
    </source>
</reference>
<dbReference type="EMBL" id="FWFP01000003">
    <property type="protein sequence ID" value="SLN28711.1"/>
    <property type="molecule type" value="Genomic_DNA"/>
</dbReference>